<dbReference type="EMBL" id="OU963871">
    <property type="protein sequence ID" value="CAH0383194.1"/>
    <property type="molecule type" value="Genomic_DNA"/>
</dbReference>
<reference evidence="2" key="1">
    <citation type="submission" date="2021-12" db="EMBL/GenBank/DDBJ databases">
        <authorList>
            <person name="King R."/>
        </authorList>
    </citation>
    <scope>NUCLEOTIDE SEQUENCE</scope>
</reference>
<feature type="signal peptide" evidence="1">
    <location>
        <begin position="1"/>
        <end position="18"/>
    </location>
</feature>
<accession>A0A9P0A321</accession>
<evidence type="ECO:0000313" key="3">
    <source>
        <dbReference type="Proteomes" id="UP001152759"/>
    </source>
</evidence>
<evidence type="ECO:0000256" key="1">
    <source>
        <dbReference type="SAM" id="SignalP"/>
    </source>
</evidence>
<dbReference type="KEGG" id="btab:109036921"/>
<organism evidence="2 3">
    <name type="scientific">Bemisia tabaci</name>
    <name type="common">Sweetpotato whitefly</name>
    <name type="synonym">Aleurodes tabaci</name>
    <dbReference type="NCBI Taxonomy" id="7038"/>
    <lineage>
        <taxon>Eukaryota</taxon>
        <taxon>Metazoa</taxon>
        <taxon>Ecdysozoa</taxon>
        <taxon>Arthropoda</taxon>
        <taxon>Hexapoda</taxon>
        <taxon>Insecta</taxon>
        <taxon>Pterygota</taxon>
        <taxon>Neoptera</taxon>
        <taxon>Paraneoptera</taxon>
        <taxon>Hemiptera</taxon>
        <taxon>Sternorrhyncha</taxon>
        <taxon>Aleyrodoidea</taxon>
        <taxon>Aleyrodidae</taxon>
        <taxon>Aleyrodinae</taxon>
        <taxon>Bemisia</taxon>
    </lineage>
</organism>
<dbReference type="AlphaFoldDB" id="A0A9P0A321"/>
<name>A0A9P0A321_BEMTA</name>
<gene>
    <name evidence="2" type="ORF">BEMITA_LOCUS2662</name>
</gene>
<feature type="chain" id="PRO_5040121150" evidence="1">
    <location>
        <begin position="19"/>
        <end position="121"/>
    </location>
</feature>
<dbReference type="Proteomes" id="UP001152759">
    <property type="component" value="Chromosome 10"/>
</dbReference>
<sequence length="121" mass="13315">MLIFSVIFTFVIPQLVSGRATESPALAELRQVLATDDPCTLEAGTKAPVYGQKHLCAELFQKFFTLPADQRHNCSDAMDSDCRKVGDTWKCTVLTWPMGKMVNASVYETQPLAACLSGLKE</sequence>
<keyword evidence="3" id="KW-1185">Reference proteome</keyword>
<protein>
    <submittedName>
        <fullName evidence="2">Uncharacterized protein</fullName>
    </submittedName>
</protein>
<proteinExistence type="predicted"/>
<keyword evidence="1" id="KW-0732">Signal</keyword>
<evidence type="ECO:0000313" key="2">
    <source>
        <dbReference type="EMBL" id="CAH0383194.1"/>
    </source>
</evidence>